<feature type="domain" description="Fibronectin type-III" evidence="5">
    <location>
        <begin position="269"/>
        <end position="369"/>
    </location>
</feature>
<feature type="signal peptide" evidence="4">
    <location>
        <begin position="1"/>
        <end position="23"/>
    </location>
</feature>
<dbReference type="InterPro" id="IPR013783">
    <property type="entry name" value="Ig-like_fold"/>
</dbReference>
<dbReference type="Pfam" id="PF00041">
    <property type="entry name" value="fn3"/>
    <property type="match status" value="1"/>
</dbReference>
<dbReference type="PROSITE" id="PS50853">
    <property type="entry name" value="FN3"/>
    <property type="match status" value="2"/>
</dbReference>
<dbReference type="CDD" id="cd00063">
    <property type="entry name" value="FN3"/>
    <property type="match status" value="1"/>
</dbReference>
<evidence type="ECO:0000256" key="4">
    <source>
        <dbReference type="SAM" id="SignalP"/>
    </source>
</evidence>
<dbReference type="InterPro" id="IPR036116">
    <property type="entry name" value="FN3_sf"/>
</dbReference>
<dbReference type="SUPFAM" id="SSF49265">
    <property type="entry name" value="Fibronectin type III"/>
    <property type="match status" value="1"/>
</dbReference>
<keyword evidence="7" id="KW-1185">Reference proteome</keyword>
<dbReference type="SMART" id="SM00060">
    <property type="entry name" value="FN3"/>
    <property type="match status" value="2"/>
</dbReference>
<proteinExistence type="predicted"/>
<dbReference type="Gene3D" id="2.60.40.10">
    <property type="entry name" value="Immunoglobulins"/>
    <property type="match status" value="2"/>
</dbReference>
<evidence type="ECO:0000313" key="7">
    <source>
        <dbReference type="Proteomes" id="UP001597046"/>
    </source>
</evidence>
<dbReference type="Proteomes" id="UP001597046">
    <property type="component" value="Unassembled WGS sequence"/>
</dbReference>
<sequence>MGATAALGLAFGPILALAGSASAAVPTFPNNIAVFPDRDFVSIEGYAEHAGETATIKVTRPGVGVVGSATGLVSGTDVAFEVNHPGGVCWGNGTGLNVTPDIIAGDKVSITFPDGSSDDTTTSSSTVTHDMVQNGTTITVDGTFNEDPTSALPVVNRDFLEQRIIQPDLVPIIGKRDIRAVPGPLTPAPKGGYSSMLQFPSTGHFRATYVFDTQEAADVAAAADLGERAMNWEVQDADGNRQGLTIAEFGEPGGPGMGGCPAGPADQTAPAGTASVVRTGATALVKWTAVSAVPTADPVTGYSVEAITAPDVTTGAQSTSGVRLGVSATQTTLTGLDTTKTYSFEVRSMAGAKLSIPFRMGATDTVAPTLSVTPQGGIPTAPVQANSVSVSSNGQVFFTTDGSPVVSAGLPSDSAQLLTGTSIPVTAPVTLHIVAFDQVGNISSVFEGSFSPVTAVAPPVPTGLAGTPTQNSVALTWNPAPTGATVTGWQVSVYNGAGAKLATQPPVTTVPRQTITGLTANTAYQFSVKALNAGAVSLDTTLVSVRTQVATDRITISTAKWKVGDFKVVGTGDQVGATVRLYRVNADSSIGTEISGSATAVVAAAPPGIGDWTVRMRANAPGTNPGRVIAKSDRGGQTAPFTVSNG</sequence>
<dbReference type="InterPro" id="IPR003961">
    <property type="entry name" value="FN3_dom"/>
</dbReference>
<feature type="region of interest" description="Disordered" evidence="3">
    <location>
        <begin position="252"/>
        <end position="272"/>
    </location>
</feature>
<accession>A0ABW3MU09</accession>
<keyword evidence="2" id="KW-0624">Polysaccharide degradation</keyword>
<evidence type="ECO:0000256" key="3">
    <source>
        <dbReference type="SAM" id="MobiDB-lite"/>
    </source>
</evidence>
<organism evidence="6 7">
    <name type="scientific">Terrabacter terrigena</name>
    <dbReference type="NCBI Taxonomy" id="574718"/>
    <lineage>
        <taxon>Bacteria</taxon>
        <taxon>Bacillati</taxon>
        <taxon>Actinomycetota</taxon>
        <taxon>Actinomycetes</taxon>
        <taxon>Micrococcales</taxon>
        <taxon>Intrasporangiaceae</taxon>
        <taxon>Terrabacter</taxon>
    </lineage>
</organism>
<keyword evidence="2" id="KW-0119">Carbohydrate metabolism</keyword>
<evidence type="ECO:0000256" key="2">
    <source>
        <dbReference type="ARBA" id="ARBA00023326"/>
    </source>
</evidence>
<evidence type="ECO:0000256" key="1">
    <source>
        <dbReference type="ARBA" id="ARBA00023295"/>
    </source>
</evidence>
<name>A0ABW3MU09_9MICO</name>
<evidence type="ECO:0000313" key="6">
    <source>
        <dbReference type="EMBL" id="MFD1053407.1"/>
    </source>
</evidence>
<dbReference type="RefSeq" id="WP_386050831.1">
    <property type="nucleotide sequence ID" value="NZ_JBHTKH010000001.1"/>
</dbReference>
<gene>
    <name evidence="6" type="ORF">ACFQ2V_03740</name>
</gene>
<feature type="chain" id="PRO_5046125762" evidence="4">
    <location>
        <begin position="24"/>
        <end position="646"/>
    </location>
</feature>
<keyword evidence="4" id="KW-0732">Signal</keyword>
<comment type="caution">
    <text evidence="6">The sequence shown here is derived from an EMBL/GenBank/DDBJ whole genome shotgun (WGS) entry which is preliminary data.</text>
</comment>
<reference evidence="7" key="1">
    <citation type="journal article" date="2019" name="Int. J. Syst. Evol. Microbiol.">
        <title>The Global Catalogue of Microorganisms (GCM) 10K type strain sequencing project: providing services to taxonomists for standard genome sequencing and annotation.</title>
        <authorList>
            <consortium name="The Broad Institute Genomics Platform"/>
            <consortium name="The Broad Institute Genome Sequencing Center for Infectious Disease"/>
            <person name="Wu L."/>
            <person name="Ma J."/>
        </authorList>
    </citation>
    <scope>NUCLEOTIDE SEQUENCE [LARGE SCALE GENOMIC DNA]</scope>
    <source>
        <strain evidence="7">CCUG 57508</strain>
    </source>
</reference>
<keyword evidence="1" id="KW-0326">Glycosidase</keyword>
<keyword evidence="1" id="KW-0378">Hydrolase</keyword>
<feature type="compositionally biased region" description="Gly residues" evidence="3">
    <location>
        <begin position="252"/>
        <end position="261"/>
    </location>
</feature>
<dbReference type="EMBL" id="JBHTKH010000001">
    <property type="protein sequence ID" value="MFD1053407.1"/>
    <property type="molecule type" value="Genomic_DNA"/>
</dbReference>
<feature type="domain" description="Fibronectin type-III" evidence="5">
    <location>
        <begin position="458"/>
        <end position="550"/>
    </location>
</feature>
<protein>
    <submittedName>
        <fullName evidence="6">Fibronectin type III domain-containing protein</fullName>
    </submittedName>
</protein>
<evidence type="ECO:0000259" key="5">
    <source>
        <dbReference type="PROSITE" id="PS50853"/>
    </source>
</evidence>